<evidence type="ECO:0000313" key="1">
    <source>
        <dbReference type="EMBL" id="KAK7937327.1"/>
    </source>
</evidence>
<keyword evidence="2" id="KW-1185">Reference proteome</keyword>
<comment type="caution">
    <text evidence="1">The sequence shown here is derived from an EMBL/GenBank/DDBJ whole genome shotgun (WGS) entry which is preliminary data.</text>
</comment>
<dbReference type="Proteomes" id="UP001391051">
    <property type="component" value="Unassembled WGS sequence"/>
</dbReference>
<proteinExistence type="predicted"/>
<organism evidence="1 2">
    <name type="scientific">Apiospora aurea</name>
    <dbReference type="NCBI Taxonomy" id="335848"/>
    <lineage>
        <taxon>Eukaryota</taxon>
        <taxon>Fungi</taxon>
        <taxon>Dikarya</taxon>
        <taxon>Ascomycota</taxon>
        <taxon>Pezizomycotina</taxon>
        <taxon>Sordariomycetes</taxon>
        <taxon>Xylariomycetidae</taxon>
        <taxon>Amphisphaeriales</taxon>
        <taxon>Apiosporaceae</taxon>
        <taxon>Apiospora</taxon>
    </lineage>
</organism>
<dbReference type="EMBL" id="JAQQWE010000010">
    <property type="protein sequence ID" value="KAK7937327.1"/>
    <property type="molecule type" value="Genomic_DNA"/>
</dbReference>
<dbReference type="RefSeq" id="XP_066692655.1">
    <property type="nucleotide sequence ID" value="XM_066850417.1"/>
</dbReference>
<sequence>MPSEVQAQWDLSATSTDVLSVARGILIAATSDNVQPLAIMSCERFGNTLAMSQQACDHVKDHLLPTPQPAVVGFIKALVGYSKNDAATELGQTHAGMQFLALAAALLSTMNVFDSAERVWTMMQSSARDKMLLPRQGQVRDLLARLEPRCKLSRFMEVAQSWRSWLREWMKNHNMAPPPLDDANWALSLAGHSVSNNIKQLDWVMSSESGQVVWPSVYDTHAIDKYGFLGLTWLRGELRYKDELYSLVQSDDRGSKLAGVPIDTFSEPVEAPMNLMKNLRVAWRVKSGDGVLRAGMSLEGMDGKYRMANISPAHLLANYAAALIVEDCKHDVDAPLERADEFCSFTGPGNPTYPASTTTRETWMKVGVVAVDGSNELRFFSIACGRIQVPIVIRQSACLMCCLDVCRRTGFPVLIL</sequence>
<gene>
    <name evidence="1" type="ORF">PG986_014195</name>
</gene>
<dbReference type="GeneID" id="92083479"/>
<reference evidence="1 2" key="1">
    <citation type="submission" date="2023-01" db="EMBL/GenBank/DDBJ databases">
        <title>Analysis of 21 Apiospora genomes using comparative genomics revels a genus with tremendous synthesis potential of carbohydrate active enzymes and secondary metabolites.</title>
        <authorList>
            <person name="Sorensen T."/>
        </authorList>
    </citation>
    <scope>NUCLEOTIDE SEQUENCE [LARGE SCALE GENOMIC DNA]</scope>
    <source>
        <strain evidence="1 2">CBS 24483</strain>
    </source>
</reference>
<protein>
    <submittedName>
        <fullName evidence="1">Uncharacterized protein</fullName>
    </submittedName>
</protein>
<evidence type="ECO:0000313" key="2">
    <source>
        <dbReference type="Proteomes" id="UP001391051"/>
    </source>
</evidence>
<accession>A0ABR1PSA3</accession>
<name>A0ABR1PSA3_9PEZI</name>